<accession>B4CYU6</accession>
<dbReference type="InterPro" id="IPR010368">
    <property type="entry name" value="Com_YlbF"/>
</dbReference>
<dbReference type="EMBL" id="ABVL01000004">
    <property type="protein sequence ID" value="EDY20637.1"/>
    <property type="molecule type" value="Genomic_DNA"/>
</dbReference>
<dbReference type="Gene3D" id="1.20.1500.10">
    <property type="entry name" value="YheA/YmcA-like"/>
    <property type="match status" value="1"/>
</dbReference>
<protein>
    <recommendedName>
        <fullName evidence="3">YlbF family regulator</fullName>
    </recommendedName>
</protein>
<dbReference type="Pfam" id="PF06133">
    <property type="entry name" value="Com_YlbF"/>
    <property type="match status" value="1"/>
</dbReference>
<comment type="caution">
    <text evidence="1">The sequence shown here is derived from an EMBL/GenBank/DDBJ whole genome shotgun (WGS) entry which is preliminary data.</text>
</comment>
<dbReference type="eggNOG" id="ENOG5034A52">
    <property type="taxonomic scope" value="Bacteria"/>
</dbReference>
<dbReference type="AlphaFoldDB" id="B4CYU6"/>
<dbReference type="InParanoid" id="B4CYU6"/>
<evidence type="ECO:0008006" key="3">
    <source>
        <dbReference type="Google" id="ProtNLM"/>
    </source>
</evidence>
<proteinExistence type="predicted"/>
<gene>
    <name evidence="1" type="ORF">CfE428DRAFT_1834</name>
</gene>
<keyword evidence="2" id="KW-1185">Reference proteome</keyword>
<reference evidence="1 2" key="1">
    <citation type="journal article" date="2011" name="J. Bacteriol.">
        <title>Genome sequence of Chthoniobacter flavus Ellin428, an aerobic heterotrophic soil bacterium.</title>
        <authorList>
            <person name="Kant R."/>
            <person name="van Passel M.W."/>
            <person name="Palva A."/>
            <person name="Lucas S."/>
            <person name="Lapidus A."/>
            <person name="Glavina Del Rio T."/>
            <person name="Dalin E."/>
            <person name="Tice H."/>
            <person name="Bruce D."/>
            <person name="Goodwin L."/>
            <person name="Pitluck S."/>
            <person name="Larimer F.W."/>
            <person name="Land M.L."/>
            <person name="Hauser L."/>
            <person name="Sangwan P."/>
            <person name="de Vos W.M."/>
            <person name="Janssen P.H."/>
            <person name="Smidt H."/>
        </authorList>
    </citation>
    <scope>NUCLEOTIDE SEQUENCE [LARGE SCALE GENOMIC DNA]</scope>
    <source>
        <strain evidence="1 2">Ellin428</strain>
    </source>
</reference>
<evidence type="ECO:0000313" key="1">
    <source>
        <dbReference type="EMBL" id="EDY20637.1"/>
    </source>
</evidence>
<dbReference type="RefSeq" id="WP_006979160.1">
    <property type="nucleotide sequence ID" value="NZ_ABVL01000004.1"/>
</dbReference>
<dbReference type="SUPFAM" id="SSF158622">
    <property type="entry name" value="YheA/YmcA-like"/>
    <property type="match status" value="1"/>
</dbReference>
<dbReference type="Proteomes" id="UP000005824">
    <property type="component" value="Unassembled WGS sequence"/>
</dbReference>
<evidence type="ECO:0000313" key="2">
    <source>
        <dbReference type="Proteomes" id="UP000005824"/>
    </source>
</evidence>
<dbReference type="InterPro" id="IPR023378">
    <property type="entry name" value="YheA/YmcA-like_dom_sf"/>
</dbReference>
<sequence length="135" mass="15585">METKTKESPITQRTLDLCQAIVDQSDFQALKQKIDDFMNNELLKFDYQQLNGLGDLLRMKQGQGLELKPEEIAQFETLREKFMNDPVAQGFLDAQDQLAQLHETVSRFLNKTFELGRRPEYEDVHDGSCGNCNCH</sequence>
<name>B4CYU6_9BACT</name>
<dbReference type="STRING" id="497964.CfE428DRAFT_1834"/>
<organism evidence="1 2">
    <name type="scientific">Chthoniobacter flavus Ellin428</name>
    <dbReference type="NCBI Taxonomy" id="497964"/>
    <lineage>
        <taxon>Bacteria</taxon>
        <taxon>Pseudomonadati</taxon>
        <taxon>Verrucomicrobiota</taxon>
        <taxon>Spartobacteria</taxon>
        <taxon>Chthoniobacterales</taxon>
        <taxon>Chthoniobacteraceae</taxon>
        <taxon>Chthoniobacter</taxon>
    </lineage>
</organism>